<organism evidence="2 3">
    <name type="scientific">Ridgeia piscesae</name>
    <name type="common">Tubeworm</name>
    <dbReference type="NCBI Taxonomy" id="27915"/>
    <lineage>
        <taxon>Eukaryota</taxon>
        <taxon>Metazoa</taxon>
        <taxon>Spiralia</taxon>
        <taxon>Lophotrochozoa</taxon>
        <taxon>Annelida</taxon>
        <taxon>Polychaeta</taxon>
        <taxon>Sedentaria</taxon>
        <taxon>Canalipalpata</taxon>
        <taxon>Sabellida</taxon>
        <taxon>Siboglinidae</taxon>
        <taxon>Ridgeia</taxon>
    </lineage>
</organism>
<proteinExistence type="predicted"/>
<comment type="caution">
    <text evidence="2">The sequence shown here is derived from an EMBL/GenBank/DDBJ whole genome shotgun (WGS) entry which is preliminary data.</text>
</comment>
<protein>
    <submittedName>
        <fullName evidence="2">Uncharacterized protein</fullName>
    </submittedName>
</protein>
<sequence length="569" mass="65282">MSTLFSAFQSLPLCVVVLVGLLASTVSVPDIPENLNDILYTLGRQLMLQKLYIEESTRTTYGSGLKQTRRVMAGTRPYHHDTWQGVSVAAIHNHPNYERTMGIGEFVAILNGVEFRTRHNDYLLMMPHRTLKTYNLMEDIPFPDVPPEVLRLRTVRKQTLELRKWFKAWKDQDHSERDYRKYFKPVLCYLEGSWIHSGTAIEESFGSERHRLDAETWFDMQEMIRYTAMSGTKDQLENYSFLPTSIVRMNGSTPVIAQWNYRILCHPLKDDLPFNRFRPVPNAAHQKGFRKSGEKSRSARFELNEYDTDEFQDGQIVNQLLDRLMGEIPGKDNYPGDIRDRSFGRTAKEYTKRRGVKDLNTAYYHRIYSDTALDAMGRFFKYRGFQDPYVFMAQTTNPKVPAIEIETNCKGTGPTRKCVKSKSRWSYAVPLEIVYLTPLSKWNPHKIVYKGQETSKRGRTVSAKGRNGGLSKEKAFNGSNTKWYVITPASFYSDKASETNPADTSIKGTIGVLKKNGNRFVANCNSGHSLFLRDIPGVGSIRQRYPIFPVAYDGNPIMKEVQAVRDGLE</sequence>
<feature type="signal peptide" evidence="1">
    <location>
        <begin position="1"/>
        <end position="27"/>
    </location>
</feature>
<accession>A0AAD9P5G3</accession>
<name>A0AAD9P5G3_RIDPI</name>
<evidence type="ECO:0000313" key="2">
    <source>
        <dbReference type="EMBL" id="KAK2188409.1"/>
    </source>
</evidence>
<keyword evidence="3" id="KW-1185">Reference proteome</keyword>
<evidence type="ECO:0000256" key="1">
    <source>
        <dbReference type="SAM" id="SignalP"/>
    </source>
</evidence>
<evidence type="ECO:0000313" key="3">
    <source>
        <dbReference type="Proteomes" id="UP001209878"/>
    </source>
</evidence>
<keyword evidence="1" id="KW-0732">Signal</keyword>
<dbReference type="EMBL" id="JAODUO010000133">
    <property type="protein sequence ID" value="KAK2188409.1"/>
    <property type="molecule type" value="Genomic_DNA"/>
</dbReference>
<gene>
    <name evidence="2" type="ORF">NP493_133g04010</name>
</gene>
<reference evidence="2" key="1">
    <citation type="journal article" date="2023" name="Mol. Biol. Evol.">
        <title>Third-Generation Sequencing Reveals the Adaptive Role of the Epigenome in Three Deep-Sea Polychaetes.</title>
        <authorList>
            <person name="Perez M."/>
            <person name="Aroh O."/>
            <person name="Sun Y."/>
            <person name="Lan Y."/>
            <person name="Juniper S.K."/>
            <person name="Young C.R."/>
            <person name="Angers B."/>
            <person name="Qian P.Y."/>
        </authorList>
    </citation>
    <scope>NUCLEOTIDE SEQUENCE</scope>
    <source>
        <strain evidence="2">R07B-5</strain>
    </source>
</reference>
<dbReference type="AlphaFoldDB" id="A0AAD9P5G3"/>
<feature type="chain" id="PRO_5042193299" evidence="1">
    <location>
        <begin position="28"/>
        <end position="569"/>
    </location>
</feature>
<dbReference type="Proteomes" id="UP001209878">
    <property type="component" value="Unassembled WGS sequence"/>
</dbReference>